<reference evidence="2 3" key="1">
    <citation type="submission" date="2018-10" db="EMBL/GenBank/DDBJ databases">
        <title>Genomic Encyclopedia of Archaeal and Bacterial Type Strains, Phase II (KMG-II): from individual species to whole genera.</title>
        <authorList>
            <person name="Goeker M."/>
        </authorList>
    </citation>
    <scope>NUCLEOTIDE SEQUENCE [LARGE SCALE GENOMIC DNA]</scope>
    <source>
        <strain evidence="2 3">DSM 25230</strain>
    </source>
</reference>
<dbReference type="InterPro" id="IPR010982">
    <property type="entry name" value="Lambda_DNA-bd_dom_sf"/>
</dbReference>
<dbReference type="GO" id="GO:0003677">
    <property type="term" value="F:DNA binding"/>
    <property type="evidence" value="ECO:0007669"/>
    <property type="project" value="InterPro"/>
</dbReference>
<dbReference type="OrthoDB" id="770730at2"/>
<dbReference type="Proteomes" id="UP000269412">
    <property type="component" value="Unassembled WGS sequence"/>
</dbReference>
<dbReference type="Gene3D" id="1.10.260.40">
    <property type="entry name" value="lambda repressor-like DNA-binding domains"/>
    <property type="match status" value="1"/>
</dbReference>
<comment type="caution">
    <text evidence="2">The sequence shown here is derived from an EMBL/GenBank/DDBJ whole genome shotgun (WGS) entry which is preliminary data.</text>
</comment>
<sequence length="120" mass="13672">MEKNKKNIIGDWLAENGNPEIDIMVKHNLAISTKITRILKEKGIGKTAFAKKMGKSPSEVSKWLSGSHNFTIKTIAKLEYALGEKLIHIEKEYKYVKFYIAKTENSKKPPKYSFMSSYAS</sequence>
<dbReference type="AlphaFoldDB" id="A0A495ED90"/>
<evidence type="ECO:0000313" key="2">
    <source>
        <dbReference type="EMBL" id="RKR14845.1"/>
    </source>
</evidence>
<dbReference type="EMBL" id="RBIQ01000007">
    <property type="protein sequence ID" value="RKR14845.1"/>
    <property type="molecule type" value="Genomic_DNA"/>
</dbReference>
<dbReference type="CDD" id="cd00093">
    <property type="entry name" value="HTH_XRE"/>
    <property type="match status" value="1"/>
</dbReference>
<dbReference type="PROSITE" id="PS50943">
    <property type="entry name" value="HTH_CROC1"/>
    <property type="match status" value="1"/>
</dbReference>
<dbReference type="SMART" id="SM00530">
    <property type="entry name" value="HTH_XRE"/>
    <property type="match status" value="1"/>
</dbReference>
<evidence type="ECO:0000313" key="3">
    <source>
        <dbReference type="Proteomes" id="UP000269412"/>
    </source>
</evidence>
<dbReference type="Pfam" id="PF01381">
    <property type="entry name" value="HTH_3"/>
    <property type="match status" value="1"/>
</dbReference>
<dbReference type="RefSeq" id="WP_121064409.1">
    <property type="nucleotide sequence ID" value="NZ_RBIQ01000007.1"/>
</dbReference>
<keyword evidence="3" id="KW-1185">Reference proteome</keyword>
<name>A0A495ED90_9FLAO</name>
<gene>
    <name evidence="2" type="ORF">CLV91_0926</name>
</gene>
<feature type="domain" description="HTH cro/C1-type" evidence="1">
    <location>
        <begin position="35"/>
        <end position="96"/>
    </location>
</feature>
<dbReference type="SUPFAM" id="SSF47413">
    <property type="entry name" value="lambda repressor-like DNA-binding domains"/>
    <property type="match status" value="1"/>
</dbReference>
<evidence type="ECO:0000259" key="1">
    <source>
        <dbReference type="PROSITE" id="PS50943"/>
    </source>
</evidence>
<protein>
    <submittedName>
        <fullName evidence="2">Helix-turn-helix protein</fullName>
    </submittedName>
</protein>
<dbReference type="InterPro" id="IPR001387">
    <property type="entry name" value="Cro/C1-type_HTH"/>
</dbReference>
<accession>A0A495ED90</accession>
<organism evidence="2 3">
    <name type="scientific">Maribacter vaceletii</name>
    <dbReference type="NCBI Taxonomy" id="1206816"/>
    <lineage>
        <taxon>Bacteria</taxon>
        <taxon>Pseudomonadati</taxon>
        <taxon>Bacteroidota</taxon>
        <taxon>Flavobacteriia</taxon>
        <taxon>Flavobacteriales</taxon>
        <taxon>Flavobacteriaceae</taxon>
        <taxon>Maribacter</taxon>
    </lineage>
</organism>
<proteinExistence type="predicted"/>